<keyword evidence="3" id="KW-1185">Reference proteome</keyword>
<proteinExistence type="predicted"/>
<sequence>IALAGQVSQCLAERLGLVPLRELVTGLPRDRRWPSMARATLRDDLATEQATLTADVLGLRSSDEETAGELVARWVDAWDLSQQRSAAQLAELAGGDRHELAELLVAVRTLRGLRSRR</sequence>
<dbReference type="RefSeq" id="WP_146251628.1">
    <property type="nucleotide sequence ID" value="NZ_QKNV01000136.1"/>
</dbReference>
<dbReference type="GO" id="GO:0004069">
    <property type="term" value="F:L-aspartate:2-oxoglutarate aminotransferase activity"/>
    <property type="evidence" value="ECO:0007669"/>
    <property type="project" value="InterPro"/>
</dbReference>
<feature type="non-terminal residue" evidence="2">
    <location>
        <position position="1"/>
    </location>
</feature>
<feature type="domain" description="NAD-specific glutamate dehydrogenase C-terminal" evidence="1">
    <location>
        <begin position="4"/>
        <end position="111"/>
    </location>
</feature>
<evidence type="ECO:0000313" key="3">
    <source>
        <dbReference type="Proteomes" id="UP000247602"/>
    </source>
</evidence>
<comment type="caution">
    <text evidence="2">The sequence shown here is derived from an EMBL/GenBank/DDBJ whole genome shotgun (WGS) entry which is preliminary data.</text>
</comment>
<dbReference type="InterPro" id="IPR048381">
    <property type="entry name" value="GDH_C"/>
</dbReference>
<dbReference type="Proteomes" id="UP000247602">
    <property type="component" value="Unassembled WGS sequence"/>
</dbReference>
<dbReference type="OrthoDB" id="9758052at2"/>
<dbReference type="Pfam" id="PF21074">
    <property type="entry name" value="GDH_C"/>
    <property type="match status" value="1"/>
</dbReference>
<dbReference type="AlphaFoldDB" id="A0A323V8I1"/>
<dbReference type="PANTHER" id="PTHR43403:SF1">
    <property type="entry name" value="NAD-SPECIFIC GLUTAMATE DEHYDROGENASE"/>
    <property type="match status" value="1"/>
</dbReference>
<name>A0A323V8I1_9ACTN</name>
<evidence type="ECO:0000259" key="1">
    <source>
        <dbReference type="Pfam" id="PF21074"/>
    </source>
</evidence>
<dbReference type="GO" id="GO:0006538">
    <property type="term" value="P:L-glutamate catabolic process"/>
    <property type="evidence" value="ECO:0007669"/>
    <property type="project" value="InterPro"/>
</dbReference>
<organism evidence="2 3">
    <name type="scientific">Modestobacter versicolor</name>
    <dbReference type="NCBI Taxonomy" id="429133"/>
    <lineage>
        <taxon>Bacteria</taxon>
        <taxon>Bacillati</taxon>
        <taxon>Actinomycetota</taxon>
        <taxon>Actinomycetes</taxon>
        <taxon>Geodermatophilales</taxon>
        <taxon>Geodermatophilaceae</taxon>
        <taxon>Modestobacter</taxon>
    </lineage>
</organism>
<dbReference type="GO" id="GO:0004352">
    <property type="term" value="F:glutamate dehydrogenase (NAD+) activity"/>
    <property type="evidence" value="ECO:0007669"/>
    <property type="project" value="InterPro"/>
</dbReference>
<dbReference type="InterPro" id="IPR007780">
    <property type="entry name" value="NAD_Glu_DH_bac"/>
</dbReference>
<accession>A0A323V8I1</accession>
<protein>
    <recommendedName>
        <fullName evidence="1">NAD-specific glutamate dehydrogenase C-terminal domain-containing protein</fullName>
    </recommendedName>
</protein>
<dbReference type="PANTHER" id="PTHR43403">
    <property type="entry name" value="NAD-SPECIFIC GLUTAMATE DEHYDROGENASE"/>
    <property type="match status" value="1"/>
</dbReference>
<dbReference type="EMBL" id="QKNV01000136">
    <property type="protein sequence ID" value="PZA20871.1"/>
    <property type="molecule type" value="Genomic_DNA"/>
</dbReference>
<reference evidence="2 3" key="1">
    <citation type="submission" date="2018-06" db="EMBL/GenBank/DDBJ databases">
        <title>Draft genome sequence of Modestobacter versicolor CP153-2.</title>
        <authorList>
            <person name="Gundlapally S.R."/>
        </authorList>
    </citation>
    <scope>NUCLEOTIDE SEQUENCE [LARGE SCALE GENOMIC DNA]</scope>
    <source>
        <strain evidence="2 3">CP153-2</strain>
    </source>
</reference>
<gene>
    <name evidence="2" type="ORF">DMO24_13265</name>
</gene>
<evidence type="ECO:0000313" key="2">
    <source>
        <dbReference type="EMBL" id="PZA20871.1"/>
    </source>
</evidence>